<dbReference type="InterPro" id="IPR000477">
    <property type="entry name" value="RT_dom"/>
</dbReference>
<keyword evidence="1" id="KW-0175">Coiled coil</keyword>
<sequence>MKESLKLEKRQLLRNNEYYTMQSIFDNLYNESCNNKKFTKLMKHINSENNILLAYRNIKKNKGSTTVGTDNLDINYFKNMDTDKFVTRIQNKLSNYMPKSVRRVEIPKHNGSIETRPLGIPCMEDRIIQQCIKQVLEPICEAKFHKHSYGFRPNRATRHAISRCMKLMNQSKLHYVVDIDIKGFFDNVNHSKLKKQMWNIGIQDKNLISIIGKILKSEVEGEGIPTKGTPQGGIISPLLSNIVLNELDWWISSQWETFDTKYKYSGTGRYKAQKKTNLKEIRSVRYADDFKIFCRDYKTAQKIYSATKLWLKERLNLDVSLDKSKITNLRRNYTEYLGFKLMVKPKSKKYVCYSRMSNNAKKNTINKLKEQIRKIQKRANNKEVVRLNSIILGSHNYYNNATHIVLDFSEINFLVTRTLDIRLRRWITNKPNVSETYNRLYGNYNGKIRTIKGVTIFPIYGCKTKHIMSFCQDICNYTKQGRVKIHESLKGYKHLINYLLRTTNGSNTAEFDDNRISLIAGQQGKCYITGMDLEIDNMQCHHKIPKELGGTDEYKNLVWIGYEVHKLIHATKQDTINRYIGLLSLDEKGLKRVNSLRELVGNSVI</sequence>
<dbReference type="PANTHER" id="PTHR34047:SF8">
    <property type="entry name" value="PROTEIN YKFC"/>
    <property type="match status" value="1"/>
</dbReference>
<dbReference type="EMBL" id="LZYZ01000003">
    <property type="protein sequence ID" value="OOM13471.1"/>
    <property type="molecule type" value="Genomic_DNA"/>
</dbReference>
<name>A0A1S8NB25_CLOSA</name>
<feature type="domain" description="Reverse transcriptase" evidence="2">
    <location>
        <begin position="87"/>
        <end position="341"/>
    </location>
</feature>
<dbReference type="SUPFAM" id="SSF56672">
    <property type="entry name" value="DNA/RNA polymerases"/>
    <property type="match status" value="1"/>
</dbReference>
<dbReference type="InterPro" id="IPR051083">
    <property type="entry name" value="GrpII_Intron_Splice-Mob/Def"/>
</dbReference>
<reference evidence="4 5" key="1">
    <citation type="submission" date="2016-05" db="EMBL/GenBank/DDBJ databases">
        <title>Microbial solvent formation.</title>
        <authorList>
            <person name="Poehlein A."/>
            <person name="Montoya Solano J.D."/>
            <person name="Flitsch S."/>
            <person name="Krabben P."/>
            <person name="Duerre P."/>
            <person name="Daniel R."/>
        </authorList>
    </citation>
    <scope>NUCLEOTIDE SEQUENCE [LARGE SCALE GENOMIC DNA]</scope>
    <source>
        <strain evidence="4 5">L1-8</strain>
    </source>
</reference>
<dbReference type="AlphaFoldDB" id="A0A1S8NB25"/>
<gene>
    <name evidence="4" type="primary">ltrA_1</name>
    <name evidence="3" type="synonym">ltrA_3</name>
    <name evidence="4" type="ORF">CLOSAC_15570</name>
    <name evidence="3" type="ORF">CLOSAC_37410</name>
</gene>
<dbReference type="RefSeq" id="WP_139355221.1">
    <property type="nucleotide sequence ID" value="NZ_LZYZ01000003.1"/>
</dbReference>
<feature type="coiled-coil region" evidence="1">
    <location>
        <begin position="358"/>
        <end position="385"/>
    </location>
</feature>
<accession>A0A1S8NB25</accession>
<dbReference type="InterPro" id="IPR003615">
    <property type="entry name" value="HNH_nuc"/>
</dbReference>
<dbReference type="Proteomes" id="UP000191154">
    <property type="component" value="Unassembled WGS sequence"/>
</dbReference>
<dbReference type="Pfam" id="PF00078">
    <property type="entry name" value="RVT_1"/>
    <property type="match status" value="1"/>
</dbReference>
<evidence type="ECO:0000313" key="4">
    <source>
        <dbReference type="EMBL" id="OOM13471.1"/>
    </source>
</evidence>
<dbReference type="CDD" id="cd01651">
    <property type="entry name" value="RT_G2_intron"/>
    <property type="match status" value="1"/>
</dbReference>
<organism evidence="4 5">
    <name type="scientific">Clostridium saccharobutylicum</name>
    <dbReference type="NCBI Taxonomy" id="169679"/>
    <lineage>
        <taxon>Bacteria</taxon>
        <taxon>Bacillati</taxon>
        <taxon>Bacillota</taxon>
        <taxon>Clostridia</taxon>
        <taxon>Eubacteriales</taxon>
        <taxon>Clostridiaceae</taxon>
        <taxon>Clostridium</taxon>
    </lineage>
</organism>
<evidence type="ECO:0000256" key="1">
    <source>
        <dbReference type="SAM" id="Coils"/>
    </source>
</evidence>
<dbReference type="Gene3D" id="1.10.30.50">
    <property type="match status" value="1"/>
</dbReference>
<dbReference type="InterPro" id="IPR043502">
    <property type="entry name" value="DNA/RNA_pol_sf"/>
</dbReference>
<dbReference type="NCBIfam" id="TIGR04416">
    <property type="entry name" value="group_II_RT_mat"/>
    <property type="match status" value="1"/>
</dbReference>
<protein>
    <submittedName>
        <fullName evidence="4">Group II intron-encoded protein LtrA</fullName>
    </submittedName>
</protein>
<comment type="caution">
    <text evidence="4">The sequence shown here is derived from an EMBL/GenBank/DDBJ whole genome shotgun (WGS) entry which is preliminary data.</text>
</comment>
<dbReference type="EMBL" id="LZYZ01000008">
    <property type="protein sequence ID" value="OOM07212.1"/>
    <property type="molecule type" value="Genomic_DNA"/>
</dbReference>
<evidence type="ECO:0000259" key="2">
    <source>
        <dbReference type="PROSITE" id="PS50878"/>
    </source>
</evidence>
<dbReference type="PANTHER" id="PTHR34047">
    <property type="entry name" value="NUCLEAR INTRON MATURASE 1, MITOCHONDRIAL-RELATED"/>
    <property type="match status" value="1"/>
</dbReference>
<proteinExistence type="predicted"/>
<evidence type="ECO:0000313" key="5">
    <source>
        <dbReference type="Proteomes" id="UP000191154"/>
    </source>
</evidence>
<dbReference type="InterPro" id="IPR030931">
    <property type="entry name" value="Group_II_RT_mat"/>
</dbReference>
<evidence type="ECO:0000313" key="3">
    <source>
        <dbReference type="EMBL" id="OOM07212.1"/>
    </source>
</evidence>
<dbReference type="CDD" id="cd00085">
    <property type="entry name" value="HNHc"/>
    <property type="match status" value="1"/>
</dbReference>
<dbReference type="PROSITE" id="PS50878">
    <property type="entry name" value="RT_POL"/>
    <property type="match status" value="1"/>
</dbReference>